<feature type="region of interest" description="Disordered" evidence="1">
    <location>
        <begin position="26"/>
        <end position="68"/>
    </location>
</feature>
<proteinExistence type="predicted"/>
<dbReference type="Proteomes" id="UP001187343">
    <property type="component" value="Unassembled WGS sequence"/>
</dbReference>
<feature type="compositionally biased region" description="Polar residues" evidence="1">
    <location>
        <begin position="248"/>
        <end position="258"/>
    </location>
</feature>
<dbReference type="InterPro" id="IPR029071">
    <property type="entry name" value="Ubiquitin-like_domsf"/>
</dbReference>
<gene>
    <name evidence="3" type="ORF">Q8A67_001745</name>
</gene>
<evidence type="ECO:0000256" key="1">
    <source>
        <dbReference type="SAM" id="MobiDB-lite"/>
    </source>
</evidence>
<comment type="caution">
    <text evidence="3">The sequence shown here is derived from an EMBL/GenBank/DDBJ whole genome shotgun (WGS) entry which is preliminary data.</text>
</comment>
<keyword evidence="4" id="KW-1185">Reference proteome</keyword>
<organism evidence="3 4">
    <name type="scientific">Cirrhinus molitorella</name>
    <name type="common">mud carp</name>
    <dbReference type="NCBI Taxonomy" id="172907"/>
    <lineage>
        <taxon>Eukaryota</taxon>
        <taxon>Metazoa</taxon>
        <taxon>Chordata</taxon>
        <taxon>Craniata</taxon>
        <taxon>Vertebrata</taxon>
        <taxon>Euteleostomi</taxon>
        <taxon>Actinopterygii</taxon>
        <taxon>Neopterygii</taxon>
        <taxon>Teleostei</taxon>
        <taxon>Ostariophysi</taxon>
        <taxon>Cypriniformes</taxon>
        <taxon>Cyprinidae</taxon>
        <taxon>Labeoninae</taxon>
        <taxon>Labeonini</taxon>
        <taxon>Cirrhinus</taxon>
    </lineage>
</organism>
<dbReference type="CDD" id="cd01763">
    <property type="entry name" value="Ubl_SUMO_like"/>
    <property type="match status" value="1"/>
</dbReference>
<dbReference type="PROSITE" id="PS50053">
    <property type="entry name" value="UBIQUITIN_2"/>
    <property type="match status" value="2"/>
</dbReference>
<feature type="compositionally biased region" description="Polar residues" evidence="1">
    <location>
        <begin position="27"/>
        <end position="45"/>
    </location>
</feature>
<dbReference type="EMBL" id="JAUYZG010000002">
    <property type="protein sequence ID" value="KAK2913346.1"/>
    <property type="molecule type" value="Genomic_DNA"/>
</dbReference>
<name>A0AA88U5E4_9TELE</name>
<feature type="domain" description="Ubiquitin-like" evidence="2">
    <location>
        <begin position="94"/>
        <end position="159"/>
    </location>
</feature>
<sequence>MDTLYSFINPLVEWVTSVFWWNREPSESSNKNDIPVTRSSQTLVSEVQEGSRPAQTPVNSHSGYSDHLHIPPQCYSNYSSSFNDPDETAKVDRINIIVKCAGKTTEVDMYPLERISVLLKDACEQAGKKPEKMSLVYEGNCLDVNKTVSQYGLRGGTTLPGSCECGTGHVRVSHIKRTSQQELLSPKEFLRESLRQVWTVISFFRWNNKSLPANQNQEEPSESSNKNDIPVTRSSLTFVSEVQEGSRPAQTPVNSHSGYSDHPPQYYSNYSSSFAKQTDRINIIVKCAGKTIEVDMFPLERISALLKDACERAGKKPEKMSLVYEGNRLDVNKTVSQYGLRGGTTTELYSSRSSLSVRIGLF</sequence>
<feature type="compositionally biased region" description="Polar residues" evidence="1">
    <location>
        <begin position="53"/>
        <end position="63"/>
    </location>
</feature>
<dbReference type="Pfam" id="PF00240">
    <property type="entry name" value="ubiquitin"/>
    <property type="match status" value="1"/>
</dbReference>
<evidence type="ECO:0000259" key="2">
    <source>
        <dbReference type="PROSITE" id="PS50053"/>
    </source>
</evidence>
<accession>A0AA88U5E4</accession>
<dbReference type="Gene3D" id="3.10.20.90">
    <property type="entry name" value="Phosphatidylinositol 3-kinase Catalytic Subunit, Chain A, domain 1"/>
    <property type="match status" value="2"/>
</dbReference>
<evidence type="ECO:0000313" key="3">
    <source>
        <dbReference type="EMBL" id="KAK2913346.1"/>
    </source>
</evidence>
<dbReference type="InterPro" id="IPR019726">
    <property type="entry name" value="DUF2604"/>
</dbReference>
<dbReference type="SMART" id="SM00213">
    <property type="entry name" value="UBQ"/>
    <property type="match status" value="2"/>
</dbReference>
<protein>
    <recommendedName>
        <fullName evidence="2">Ubiquitin-like domain-containing protein</fullName>
    </recommendedName>
</protein>
<dbReference type="SUPFAM" id="SSF54236">
    <property type="entry name" value="Ubiquitin-like"/>
    <property type="match status" value="2"/>
</dbReference>
<feature type="domain" description="Ubiquitin-like" evidence="2">
    <location>
        <begin position="281"/>
        <end position="348"/>
    </location>
</feature>
<reference evidence="3" key="1">
    <citation type="submission" date="2023-08" db="EMBL/GenBank/DDBJ databases">
        <title>Chromosome-level Genome Assembly of mud carp (Cirrhinus molitorella).</title>
        <authorList>
            <person name="Liu H."/>
        </authorList>
    </citation>
    <scope>NUCLEOTIDE SEQUENCE</scope>
    <source>
        <strain evidence="3">Prfri</strain>
        <tissue evidence="3">Muscle</tissue>
    </source>
</reference>
<evidence type="ECO:0000313" key="4">
    <source>
        <dbReference type="Proteomes" id="UP001187343"/>
    </source>
</evidence>
<feature type="region of interest" description="Disordered" evidence="1">
    <location>
        <begin position="240"/>
        <end position="263"/>
    </location>
</feature>
<dbReference type="Pfam" id="PF10790">
    <property type="entry name" value="DUF2604"/>
    <property type="match status" value="1"/>
</dbReference>
<dbReference type="InterPro" id="IPR000626">
    <property type="entry name" value="Ubiquitin-like_dom"/>
</dbReference>
<dbReference type="AlphaFoldDB" id="A0AA88U5E4"/>